<dbReference type="InterPro" id="IPR006768">
    <property type="entry name" value="Cwf19-like_C_dom-1"/>
</dbReference>
<evidence type="ECO:0000256" key="1">
    <source>
        <dbReference type="SAM" id="MobiDB-lite"/>
    </source>
</evidence>
<evidence type="ECO:0000259" key="2">
    <source>
        <dbReference type="Pfam" id="PF04677"/>
    </source>
</evidence>
<dbReference type="GO" id="GO:0061632">
    <property type="term" value="F:RNA lariat debranching enzyme activator activity"/>
    <property type="evidence" value="ECO:0007669"/>
    <property type="project" value="TreeGrafter"/>
</dbReference>
<evidence type="ECO:0000313" key="3">
    <source>
        <dbReference type="EMBL" id="CDW47326.1"/>
    </source>
</evidence>
<sequence length="406" mass="45886">MSEKRMKLLASGDIKGKWGPFLKRVEAVHKKAGPFELVLVSGSAFDKESHPDETWDSILAGNTKVPIPVYILGPNDKEENRYFDSPSGSELAENVIYIGKSGCYTTNEGLKIAYLSGTENPNEPFSFSEKEFRQIEAKINWEDPGFKGVDILLTSEWPRGVTNGGPSVKGIYSEETGSKIISRVAVHSMPRYHFSALLGKHYERPPYRNHRVLAEKTKHVTRFVSLAPVGNTQKEKWLYAFNIIPLSKLTNEELTQQPEYASDIPYKMSHLIQDEENNGGSQFFFDMNAAKQMNAKSERKRKQHDNRNSFGTKNPRGELKDSCWFCLSGSEVEKHLVVSVGEHSYLALPKGGLVPDHVLILPIAHHASSLDLPQEVGDEIQKFKNALKEYFAGQKKSVIFYERFFR</sequence>
<dbReference type="CDD" id="cd07380">
    <property type="entry name" value="MPP_CWF19_N"/>
    <property type="match status" value="1"/>
</dbReference>
<proteinExistence type="predicted"/>
<dbReference type="InterPro" id="IPR040194">
    <property type="entry name" value="Cwf19-like"/>
</dbReference>
<reference evidence="3" key="1">
    <citation type="submission" date="2014-05" db="EMBL/GenBank/DDBJ databases">
        <authorList>
            <person name="Chronopoulou M."/>
        </authorList>
    </citation>
    <scope>NUCLEOTIDE SEQUENCE</scope>
    <source>
        <tissue evidence="3">Whole organism</tissue>
    </source>
</reference>
<dbReference type="PANTHER" id="PTHR12072">
    <property type="entry name" value="CWF19, CELL CYCLE CONTROL PROTEIN"/>
    <property type="match status" value="1"/>
</dbReference>
<protein>
    <submittedName>
        <fullName evidence="3">CWF19like protein 1like [Saccoglossus kowalevskii]</fullName>
    </submittedName>
</protein>
<dbReference type="GO" id="GO:0071014">
    <property type="term" value="C:post-mRNA release spliceosomal complex"/>
    <property type="evidence" value="ECO:0007669"/>
    <property type="project" value="TreeGrafter"/>
</dbReference>
<accession>A0A0K2VBL6</accession>
<dbReference type="InterPro" id="IPR036265">
    <property type="entry name" value="HIT-like_sf"/>
</dbReference>
<organism evidence="3">
    <name type="scientific">Lepeophtheirus salmonis</name>
    <name type="common">Salmon louse</name>
    <name type="synonym">Caligus salmonis</name>
    <dbReference type="NCBI Taxonomy" id="72036"/>
    <lineage>
        <taxon>Eukaryota</taxon>
        <taxon>Metazoa</taxon>
        <taxon>Ecdysozoa</taxon>
        <taxon>Arthropoda</taxon>
        <taxon>Crustacea</taxon>
        <taxon>Multicrustacea</taxon>
        <taxon>Hexanauplia</taxon>
        <taxon>Copepoda</taxon>
        <taxon>Siphonostomatoida</taxon>
        <taxon>Caligidae</taxon>
        <taxon>Lepeophtheirus</taxon>
    </lineage>
</organism>
<dbReference type="Gene3D" id="3.30.428.10">
    <property type="entry name" value="HIT-like"/>
    <property type="match status" value="1"/>
</dbReference>
<dbReference type="PANTHER" id="PTHR12072:SF4">
    <property type="entry name" value="CWF19-LIKE PROTEIN 1"/>
    <property type="match status" value="1"/>
</dbReference>
<dbReference type="OrthoDB" id="444325at2759"/>
<name>A0A0K2VBL6_LEPSM</name>
<dbReference type="Pfam" id="PF04677">
    <property type="entry name" value="CwfJ_C_1"/>
    <property type="match status" value="1"/>
</dbReference>
<dbReference type="GO" id="GO:0000398">
    <property type="term" value="P:mRNA splicing, via spliceosome"/>
    <property type="evidence" value="ECO:0007669"/>
    <property type="project" value="TreeGrafter"/>
</dbReference>
<feature type="region of interest" description="Disordered" evidence="1">
    <location>
        <begin position="294"/>
        <end position="314"/>
    </location>
</feature>
<dbReference type="EMBL" id="HACA01029965">
    <property type="protein sequence ID" value="CDW47326.1"/>
    <property type="molecule type" value="Transcribed_RNA"/>
</dbReference>
<feature type="domain" description="Cwf19-like C-terminal" evidence="2">
    <location>
        <begin position="319"/>
        <end position="403"/>
    </location>
</feature>
<dbReference type="AlphaFoldDB" id="A0A0K2VBL6"/>
<dbReference type="SUPFAM" id="SSF54197">
    <property type="entry name" value="HIT-like"/>
    <property type="match status" value="1"/>
</dbReference>